<accession>A0A0X1T068</accession>
<keyword evidence="2" id="KW-1185">Reference proteome</keyword>
<protein>
    <recommendedName>
        <fullName evidence="3">Surface carbohydrate biosynthesis protein</fullName>
    </recommendedName>
</protein>
<evidence type="ECO:0000313" key="1">
    <source>
        <dbReference type="EMBL" id="AMB85440.1"/>
    </source>
</evidence>
<evidence type="ECO:0008006" key="3">
    <source>
        <dbReference type="Google" id="ProtNLM"/>
    </source>
</evidence>
<dbReference type="OrthoDB" id="5430637at2"/>
<name>A0A0X1T068_PSEAA</name>
<dbReference type="KEGG" id="pagb:AWM79_09030"/>
<dbReference type="RefSeq" id="WP_060782653.1">
    <property type="nucleotide sequence ID" value="NZ_CP014135.1"/>
</dbReference>
<evidence type="ECO:0000313" key="2">
    <source>
        <dbReference type="Proteomes" id="UP000063229"/>
    </source>
</evidence>
<organism evidence="1 2">
    <name type="scientific">Pseudomonas agarici</name>
    <dbReference type="NCBI Taxonomy" id="46677"/>
    <lineage>
        <taxon>Bacteria</taxon>
        <taxon>Pseudomonadati</taxon>
        <taxon>Pseudomonadota</taxon>
        <taxon>Gammaproteobacteria</taxon>
        <taxon>Pseudomonadales</taxon>
        <taxon>Pseudomonadaceae</taxon>
        <taxon>Pseudomonas</taxon>
    </lineage>
</organism>
<sequence>MKVAILIDTVKRDLGLATEIKHKLEHEQLGEVQILPIFPIDGDGKFTYGKFIFGSFDFVITPSYNVARTKSIRLRALLSGAKLIEFTSEQFYSQEFEKEKLNLDYKSQYSKHIYQNFVWSDYYANKIISAGISNKEKTWIVGSPKVFKKQSENRKEGIAFVSDFSLADFNTNQLESFNNLYKCNLTLSDINAIAEERKNFIDFSIRLSKTCGKRVYIRPHPGESKLPYELAVASGVIASWPEDESFTDFIKTKEHSIVHTSTTLFETCALGIPVHSIKFGEIPKSLQRDYYKDLISFSSESEITKKICSFDDAYTKDSQRKLHYYFDNFSGAYTCSDAIISALIEIKNKTKKNNLWMRKTFGLLSIILVYPHIFFIDSAKLAVTHFLKFELIRSIISIKFSDNLRRFFDPSHKLTKESIDRSANEFDKSDNFKKIQFTHSQIGKKPSSNLTSL</sequence>
<dbReference type="STRING" id="46677.AWM79_09030"/>
<dbReference type="Proteomes" id="UP000063229">
    <property type="component" value="Chromosome"/>
</dbReference>
<gene>
    <name evidence="1" type="ORF">AWM79_09030</name>
</gene>
<dbReference type="AlphaFoldDB" id="A0A0X1T068"/>
<reference evidence="1 2" key="1">
    <citation type="submission" date="2016-01" db="EMBL/GenBank/DDBJ databases">
        <authorList>
            <person name="McClelland M."/>
            <person name="Jain A."/>
            <person name="Saraogi P."/>
            <person name="Mendelson R."/>
            <person name="Westerman R."/>
            <person name="SanMiguel P."/>
            <person name="Csonka L."/>
        </authorList>
    </citation>
    <scope>NUCLEOTIDE SEQUENCE [LARGE SCALE GENOMIC DNA]</scope>
    <source>
        <strain evidence="1 2">NCPPB 2472</strain>
    </source>
</reference>
<proteinExistence type="predicted"/>
<dbReference type="EMBL" id="CP014135">
    <property type="protein sequence ID" value="AMB85440.1"/>
    <property type="molecule type" value="Genomic_DNA"/>
</dbReference>